<evidence type="ECO:0000313" key="4">
    <source>
        <dbReference type="Proteomes" id="UP001194696"/>
    </source>
</evidence>
<organism evidence="3 4">
    <name type="scientific">Linnemannia gamsii</name>
    <dbReference type="NCBI Taxonomy" id="64522"/>
    <lineage>
        <taxon>Eukaryota</taxon>
        <taxon>Fungi</taxon>
        <taxon>Fungi incertae sedis</taxon>
        <taxon>Mucoromycota</taxon>
        <taxon>Mortierellomycotina</taxon>
        <taxon>Mortierellomycetes</taxon>
        <taxon>Mortierellales</taxon>
        <taxon>Mortierellaceae</taxon>
        <taxon>Linnemannia</taxon>
    </lineage>
</organism>
<feature type="compositionally biased region" description="Gly residues" evidence="1">
    <location>
        <begin position="322"/>
        <end position="338"/>
    </location>
</feature>
<feature type="region of interest" description="Disordered" evidence="1">
    <location>
        <begin position="459"/>
        <end position="533"/>
    </location>
</feature>
<feature type="compositionally biased region" description="Low complexity" evidence="1">
    <location>
        <begin position="156"/>
        <end position="170"/>
    </location>
</feature>
<reference evidence="3 4" key="1">
    <citation type="journal article" date="2020" name="Fungal Divers.">
        <title>Resolving the Mortierellaceae phylogeny through synthesis of multi-gene phylogenetics and phylogenomics.</title>
        <authorList>
            <person name="Vandepol N."/>
            <person name="Liber J."/>
            <person name="Desiro A."/>
            <person name="Na H."/>
            <person name="Kennedy M."/>
            <person name="Barry K."/>
            <person name="Grigoriev I.V."/>
            <person name="Miller A.N."/>
            <person name="O'Donnell K."/>
            <person name="Stajich J.E."/>
            <person name="Bonito G."/>
        </authorList>
    </citation>
    <scope>NUCLEOTIDE SEQUENCE [LARGE SCALE GENOMIC DNA]</scope>
    <source>
        <strain evidence="3 4">AD045</strain>
    </source>
</reference>
<protein>
    <recommendedName>
        <fullName evidence="2">Wbp11/ELF5/Saf1 N-terminal domain-containing protein</fullName>
    </recommendedName>
</protein>
<name>A0ABQ7KEH2_9FUNG</name>
<feature type="region of interest" description="Disordered" evidence="1">
    <location>
        <begin position="93"/>
        <end position="423"/>
    </location>
</feature>
<comment type="caution">
    <text evidence="3">The sequence shown here is derived from an EMBL/GenBank/DDBJ whole genome shotgun (WGS) entry which is preliminary data.</text>
</comment>
<evidence type="ECO:0000313" key="3">
    <source>
        <dbReference type="EMBL" id="KAG0297218.1"/>
    </source>
</evidence>
<feature type="compositionally biased region" description="Pro residues" evidence="1">
    <location>
        <begin position="125"/>
        <end position="143"/>
    </location>
</feature>
<feature type="compositionally biased region" description="Low complexity" evidence="1">
    <location>
        <begin position="286"/>
        <end position="297"/>
    </location>
</feature>
<feature type="compositionally biased region" description="Low complexity" evidence="1">
    <location>
        <begin position="480"/>
        <end position="508"/>
    </location>
</feature>
<sequence>MGRKSGRSLNPADQYRKEQHKREIKKNKQDRKKVRELGTVLRDTTTEGELAEHEELEKQGKLDKEGVKRLAELREKMTKIIEVKKAHGIKIKTKKAEATKPVPVAEPVRDPTRSIYYDPVLNPYGAPPPGQPYLEYPPLPQPEVLPGQSMAPGLDQQHLQQQQPEDNSGSDSDDSESNSDSSSLSDSDSNSGSESEDEDDENYMPPLPEGPSPTKQDQFRYLEPTKAKPAIDMRTQYLQQRPQMHGMQSSGMFSHGMHPPPGPPGQHMNPYGPPMGIQPPYGSIYPTGRPGPAHGHPPGYGPPGFGPPGFGPPGFGPPGFGPPGGGFRGPEGPGGFGPPGHHQRPPYAGPPHISRSSRPPSQRPPPRYVKPPRTSDPQSDPMTGHLPPDEKEKKRLEENRESTTPAAPHPLPPKPAAAQIPAKPAIVAGPTSISAEPQLRNLQKELVHLVPSAIMRKRVAQKGKIGKPVNAAPGIEEDSASSSLAGTAAFSSSATTTTTTAKTSVFTSQGLSDNTRQSEEEEEHREKALGLRLPKINLAPSIPSFLSSSRMVINSAPEVPAAPVDKAARKKAEYDEFMQGLEGDGLL</sequence>
<accession>A0ABQ7KEH2</accession>
<feature type="domain" description="Wbp11/ELF5/Saf1 N-terminal" evidence="2">
    <location>
        <begin position="6"/>
        <end position="80"/>
    </location>
</feature>
<feature type="region of interest" description="Disordered" evidence="1">
    <location>
        <begin position="1"/>
        <end position="64"/>
    </location>
</feature>
<feature type="compositionally biased region" description="Basic and acidic residues" evidence="1">
    <location>
        <begin position="387"/>
        <end position="401"/>
    </location>
</feature>
<dbReference type="Pfam" id="PF09429">
    <property type="entry name" value="Wbp11"/>
    <property type="match status" value="1"/>
</dbReference>
<feature type="compositionally biased region" description="Pro residues" evidence="1">
    <location>
        <begin position="299"/>
        <end position="321"/>
    </location>
</feature>
<evidence type="ECO:0000256" key="1">
    <source>
        <dbReference type="SAM" id="MobiDB-lite"/>
    </source>
</evidence>
<feature type="compositionally biased region" description="Low complexity" evidence="1">
    <location>
        <begin position="350"/>
        <end position="360"/>
    </location>
</feature>
<gene>
    <name evidence="3" type="ORF">BGZ96_007276</name>
</gene>
<feature type="compositionally biased region" description="Basic and acidic residues" evidence="1">
    <location>
        <begin position="217"/>
        <end position="231"/>
    </location>
</feature>
<keyword evidence="4" id="KW-1185">Reference proteome</keyword>
<dbReference type="EMBL" id="JAAAIM010000037">
    <property type="protein sequence ID" value="KAG0297218.1"/>
    <property type="molecule type" value="Genomic_DNA"/>
</dbReference>
<feature type="compositionally biased region" description="Polar residues" evidence="1">
    <location>
        <begin position="236"/>
        <end position="250"/>
    </location>
</feature>
<dbReference type="Proteomes" id="UP001194696">
    <property type="component" value="Unassembled WGS sequence"/>
</dbReference>
<dbReference type="InterPro" id="IPR019007">
    <property type="entry name" value="Wbp11/ELF5/Saf1_N"/>
</dbReference>
<feature type="compositionally biased region" description="Basic and acidic residues" evidence="1">
    <location>
        <begin position="50"/>
        <end position="64"/>
    </location>
</feature>
<dbReference type="Pfam" id="PF12622">
    <property type="entry name" value="NpwBP"/>
    <property type="match status" value="1"/>
</dbReference>
<evidence type="ECO:0000259" key="2">
    <source>
        <dbReference type="Pfam" id="PF09429"/>
    </source>
</evidence>
<feature type="compositionally biased region" description="Low complexity" evidence="1">
    <location>
        <begin position="178"/>
        <end position="193"/>
    </location>
</feature>
<feature type="compositionally biased region" description="Basic residues" evidence="1">
    <location>
        <begin position="22"/>
        <end position="34"/>
    </location>
</feature>
<proteinExistence type="predicted"/>